<evidence type="ECO:0000313" key="4">
    <source>
        <dbReference type="Proteomes" id="UP001338125"/>
    </source>
</evidence>
<dbReference type="Pfam" id="PF11578">
    <property type="entry name" value="DUF3237"/>
    <property type="match status" value="2"/>
</dbReference>
<accession>A0ABR0SBQ4</accession>
<name>A0ABR0SBQ4_9HYPO</name>
<dbReference type="HAMAP" id="MF_00775">
    <property type="entry name" value="UPF0311"/>
    <property type="match status" value="1"/>
</dbReference>
<protein>
    <submittedName>
        <fullName evidence="3">Hydroalkoxylation enzyme phnH</fullName>
    </submittedName>
</protein>
<feature type="chain" id="PRO_5045716852" evidence="2">
    <location>
        <begin position="17"/>
        <end position="154"/>
    </location>
</feature>
<dbReference type="Proteomes" id="UP001338125">
    <property type="component" value="Unassembled WGS sequence"/>
</dbReference>
<evidence type="ECO:0000256" key="2">
    <source>
        <dbReference type="SAM" id="SignalP"/>
    </source>
</evidence>
<gene>
    <name evidence="3" type="ORF">PT974_10741</name>
</gene>
<feature type="signal peptide" evidence="2">
    <location>
        <begin position="1"/>
        <end position="16"/>
    </location>
</feature>
<dbReference type="Gene3D" id="2.40.160.20">
    <property type="match status" value="1"/>
</dbReference>
<keyword evidence="2" id="KW-0732">Signal</keyword>
<evidence type="ECO:0000313" key="3">
    <source>
        <dbReference type="EMBL" id="KAK5989235.1"/>
    </source>
</evidence>
<dbReference type="PANTHER" id="PTHR37315">
    <property type="entry name" value="UPF0311 PROTEIN BLR7842"/>
    <property type="match status" value="1"/>
</dbReference>
<dbReference type="EMBL" id="JAVFKD010000015">
    <property type="protein sequence ID" value="KAK5989235.1"/>
    <property type="molecule type" value="Genomic_DNA"/>
</dbReference>
<dbReference type="PANTHER" id="PTHR37315:SF1">
    <property type="entry name" value="UPF0311 PROTEIN BLR7842"/>
    <property type="match status" value="1"/>
</dbReference>
<keyword evidence="1" id="KW-0472">Membrane</keyword>
<evidence type="ECO:0000256" key="1">
    <source>
        <dbReference type="SAM" id="Phobius"/>
    </source>
</evidence>
<keyword evidence="4" id="KW-1185">Reference proteome</keyword>
<organism evidence="3 4">
    <name type="scientific">Cladobotryum mycophilum</name>
    <dbReference type="NCBI Taxonomy" id="491253"/>
    <lineage>
        <taxon>Eukaryota</taxon>
        <taxon>Fungi</taxon>
        <taxon>Dikarya</taxon>
        <taxon>Ascomycota</taxon>
        <taxon>Pezizomycotina</taxon>
        <taxon>Sordariomycetes</taxon>
        <taxon>Hypocreomycetidae</taxon>
        <taxon>Hypocreales</taxon>
        <taxon>Hypocreaceae</taxon>
        <taxon>Cladobotryum</taxon>
    </lineage>
</organism>
<comment type="caution">
    <text evidence="3">The sequence shown here is derived from an EMBL/GenBank/DDBJ whole genome shotgun (WGS) entry which is preliminary data.</text>
</comment>
<keyword evidence="1" id="KW-0812">Transmembrane</keyword>
<sequence>MHFTTALVSLATVAAGLPNAPQPPSLTYLFAVNITVAAPIVIGTTPLGFRQVYPITGGTVKGPKLNGTVANWGGDWGLTDSAGTFRPDARYIIQSDDGANIYVTAQGYAPPGSDFDAQIFETGSEKYSWLNNALCVSSGEIGDNGVVLQVWQAT</sequence>
<dbReference type="InterPro" id="IPR020915">
    <property type="entry name" value="UPF0311"/>
</dbReference>
<keyword evidence="1" id="KW-1133">Transmembrane helix</keyword>
<proteinExistence type="inferred from homology"/>
<reference evidence="3 4" key="1">
    <citation type="submission" date="2024-01" db="EMBL/GenBank/DDBJ databases">
        <title>Complete genome of Cladobotryum mycophilum ATHUM6906.</title>
        <authorList>
            <person name="Christinaki A.C."/>
            <person name="Myridakis A.I."/>
            <person name="Kouvelis V.N."/>
        </authorList>
    </citation>
    <scope>NUCLEOTIDE SEQUENCE [LARGE SCALE GENOMIC DNA]</scope>
    <source>
        <strain evidence="3 4">ATHUM6906</strain>
    </source>
</reference>
<feature type="transmembrane region" description="Helical" evidence="1">
    <location>
        <begin position="26"/>
        <end position="49"/>
    </location>
</feature>